<gene>
    <name evidence="3" type="ORF">MACK_004117</name>
</gene>
<accession>A0A976SJY7</accession>
<dbReference type="Gene3D" id="3.40.50.620">
    <property type="entry name" value="HUPs"/>
    <property type="match status" value="1"/>
</dbReference>
<dbReference type="Proteomes" id="UP000244811">
    <property type="component" value="Chromosome 4"/>
</dbReference>
<name>A0A976SJY7_THEOR</name>
<dbReference type="EMBL" id="CP056072">
    <property type="protein sequence ID" value="UVC50242.1"/>
    <property type="molecule type" value="Genomic_DNA"/>
</dbReference>
<evidence type="ECO:0000313" key="4">
    <source>
        <dbReference type="Proteomes" id="UP000244811"/>
    </source>
</evidence>
<dbReference type="GO" id="GO:0005829">
    <property type="term" value="C:cytosol"/>
    <property type="evidence" value="ECO:0007669"/>
    <property type="project" value="TreeGrafter"/>
</dbReference>
<reference evidence="3" key="1">
    <citation type="submission" date="2022-07" db="EMBL/GenBank/DDBJ databases">
        <title>Evaluation of T. orientalis genome assembly methods using nanopore sequencing and analysis of variation between genomes.</title>
        <authorList>
            <person name="Yam J."/>
            <person name="Micallef M.L."/>
            <person name="Liu M."/>
            <person name="Djordjevic S.P."/>
            <person name="Bogema D.R."/>
            <person name="Jenkins C."/>
        </authorList>
    </citation>
    <scope>NUCLEOTIDE SEQUENCE</scope>
    <source>
        <strain evidence="3">Goon Nure</strain>
    </source>
</reference>
<evidence type="ECO:0008006" key="5">
    <source>
        <dbReference type="Google" id="ProtNLM"/>
    </source>
</evidence>
<evidence type="ECO:0000313" key="3">
    <source>
        <dbReference type="EMBL" id="UVC50242.1"/>
    </source>
</evidence>
<keyword evidence="2" id="KW-0819">tRNA processing</keyword>
<dbReference type="GO" id="GO:0016783">
    <property type="term" value="F:sulfurtransferase activity"/>
    <property type="evidence" value="ECO:0007669"/>
    <property type="project" value="TreeGrafter"/>
</dbReference>
<dbReference type="PANTHER" id="PTHR20882:SF14">
    <property type="entry name" value="CYTOPLASMIC TRNA 2-THIOLATION PROTEIN 2"/>
    <property type="match status" value="1"/>
</dbReference>
<evidence type="ECO:0000256" key="1">
    <source>
        <dbReference type="ARBA" id="ARBA00022490"/>
    </source>
</evidence>
<keyword evidence="1" id="KW-0963">Cytoplasm</keyword>
<organism evidence="3 4">
    <name type="scientific">Theileria orientalis</name>
    <dbReference type="NCBI Taxonomy" id="68886"/>
    <lineage>
        <taxon>Eukaryota</taxon>
        <taxon>Sar</taxon>
        <taxon>Alveolata</taxon>
        <taxon>Apicomplexa</taxon>
        <taxon>Aconoidasida</taxon>
        <taxon>Piroplasmida</taxon>
        <taxon>Theileriidae</taxon>
        <taxon>Theileria</taxon>
    </lineage>
</organism>
<protein>
    <recommendedName>
        <fullName evidence="5">Cytoplasmic tRNA 2-thiolation protein 2</fullName>
    </recommendedName>
</protein>
<dbReference type="GO" id="GO:0002143">
    <property type="term" value="P:tRNA wobble position uridine thiolation"/>
    <property type="evidence" value="ECO:0007669"/>
    <property type="project" value="TreeGrafter"/>
</dbReference>
<sequence>MTGKCSCKIDVKDIDVEKIKNIKNEEEKEENRIIKCYKCENIAIINSRVNTCKECFIKVFSKNFRGNLRTRCLNKVEKGRFLSILASGDYVSTSLIHLLLSRNDDRHYKEEVGKGEESYSESRRNIRKITDSDDIKLRLIVNIEDIVNKEDFRTESKKYFETVESVFMKFDEECRIEKGRESDNIMESKISDVTIANIKSCNFLHMKRQIKEDNNCKKEKEGWDRCNEECDEFIERCKQIYEEDSDLGSHIRRLIKLLNLKAYFQHYLRNNVFNSSKTNSGGMDSVINGIGFTDNNSSNSKSNINKTSNESGNEVNGIYLLSGDTMDDICRQAVYLTCLGLGEQVSYRSAFVDTESLEGVKILRPLKTFSDKEVSFYHRINKLSQMGKMYSIPKSRSSILGCINIFTEEINTRSSSGLHNIIKVTNKLINTPSKQRCTVCEIHEEKEDCAKNSRTNEYVCNGCNYFKVIHTESYEFFKNKFIEARTHESKCQNQ</sequence>
<dbReference type="AlphaFoldDB" id="A0A976SJY7"/>
<proteinExistence type="predicted"/>
<dbReference type="InterPro" id="IPR014729">
    <property type="entry name" value="Rossmann-like_a/b/a_fold"/>
</dbReference>
<dbReference type="PANTHER" id="PTHR20882">
    <property type="entry name" value="CYTOPLASMIC TRNA 2-THIOLATION PROTEIN 2"/>
    <property type="match status" value="1"/>
</dbReference>
<dbReference type="GO" id="GO:0000049">
    <property type="term" value="F:tRNA binding"/>
    <property type="evidence" value="ECO:0007669"/>
    <property type="project" value="InterPro"/>
</dbReference>
<dbReference type="InterPro" id="IPR019407">
    <property type="entry name" value="CTU2"/>
</dbReference>
<evidence type="ECO:0000256" key="2">
    <source>
        <dbReference type="ARBA" id="ARBA00022694"/>
    </source>
</evidence>